<dbReference type="GO" id="GO:0008061">
    <property type="term" value="F:chitin binding"/>
    <property type="evidence" value="ECO:0007669"/>
    <property type="project" value="UniProtKB-UniRule"/>
</dbReference>
<name>A0A1L9VQV9_ASPGL</name>
<dbReference type="CDD" id="cd00035">
    <property type="entry name" value="ChtBD1"/>
    <property type="match status" value="1"/>
</dbReference>
<dbReference type="STRING" id="1160497.A0A1L9VQV9"/>
<evidence type="ECO:0000256" key="13">
    <source>
        <dbReference type="SAM" id="SignalP"/>
    </source>
</evidence>
<dbReference type="GO" id="GO:0006032">
    <property type="term" value="P:chitin catabolic process"/>
    <property type="evidence" value="ECO:0007669"/>
    <property type="project" value="UniProtKB-KW"/>
</dbReference>
<evidence type="ECO:0000256" key="5">
    <source>
        <dbReference type="ARBA" id="ARBA00022801"/>
    </source>
</evidence>
<dbReference type="Gene3D" id="3.20.20.80">
    <property type="entry name" value="Glycosidases"/>
    <property type="match status" value="1"/>
</dbReference>
<evidence type="ECO:0000256" key="11">
    <source>
        <dbReference type="PROSITE-ProRule" id="PRU00261"/>
    </source>
</evidence>
<feature type="chain" id="PRO_5012838118" description="chitinase" evidence="13">
    <location>
        <begin position="26"/>
        <end position="1086"/>
    </location>
</feature>
<dbReference type="SUPFAM" id="SSF51445">
    <property type="entry name" value="(Trans)glycosidases"/>
    <property type="match status" value="1"/>
</dbReference>
<dbReference type="GO" id="GO:0000272">
    <property type="term" value="P:polysaccharide catabolic process"/>
    <property type="evidence" value="ECO:0007669"/>
    <property type="project" value="UniProtKB-KW"/>
</dbReference>
<evidence type="ECO:0000256" key="8">
    <source>
        <dbReference type="ARBA" id="ARBA00023277"/>
    </source>
</evidence>
<dbReference type="Proteomes" id="UP000184300">
    <property type="component" value="Unassembled WGS sequence"/>
</dbReference>
<reference evidence="17" key="1">
    <citation type="journal article" date="2017" name="Genome Biol.">
        <title>Comparative genomics reveals high biological diversity and specific adaptations in the industrially and medically important fungal genus Aspergillus.</title>
        <authorList>
            <person name="de Vries R.P."/>
            <person name="Riley R."/>
            <person name="Wiebenga A."/>
            <person name="Aguilar-Osorio G."/>
            <person name="Amillis S."/>
            <person name="Uchima C.A."/>
            <person name="Anderluh G."/>
            <person name="Asadollahi M."/>
            <person name="Askin M."/>
            <person name="Barry K."/>
            <person name="Battaglia E."/>
            <person name="Bayram O."/>
            <person name="Benocci T."/>
            <person name="Braus-Stromeyer S.A."/>
            <person name="Caldana C."/>
            <person name="Canovas D."/>
            <person name="Cerqueira G.C."/>
            <person name="Chen F."/>
            <person name="Chen W."/>
            <person name="Choi C."/>
            <person name="Clum A."/>
            <person name="Dos Santos R.A."/>
            <person name="Damasio A.R."/>
            <person name="Diallinas G."/>
            <person name="Emri T."/>
            <person name="Fekete E."/>
            <person name="Flipphi M."/>
            <person name="Freyberg S."/>
            <person name="Gallo A."/>
            <person name="Gournas C."/>
            <person name="Habgood R."/>
            <person name="Hainaut M."/>
            <person name="Harispe M.L."/>
            <person name="Henrissat B."/>
            <person name="Hilden K.S."/>
            <person name="Hope R."/>
            <person name="Hossain A."/>
            <person name="Karabika E."/>
            <person name="Karaffa L."/>
            <person name="Karanyi Z."/>
            <person name="Krasevec N."/>
            <person name="Kuo A."/>
            <person name="Kusch H."/>
            <person name="LaButti K."/>
            <person name="Lagendijk E.L."/>
            <person name="Lapidus A."/>
            <person name="Levasseur A."/>
            <person name="Lindquist E."/>
            <person name="Lipzen A."/>
            <person name="Logrieco A.F."/>
            <person name="MacCabe A."/>
            <person name="Maekelae M.R."/>
            <person name="Malavazi I."/>
            <person name="Melin P."/>
            <person name="Meyer V."/>
            <person name="Mielnichuk N."/>
            <person name="Miskei M."/>
            <person name="Molnar A.P."/>
            <person name="Mule G."/>
            <person name="Ngan C.Y."/>
            <person name="Orejas M."/>
            <person name="Orosz E."/>
            <person name="Ouedraogo J.P."/>
            <person name="Overkamp K.M."/>
            <person name="Park H.-S."/>
            <person name="Perrone G."/>
            <person name="Piumi F."/>
            <person name="Punt P.J."/>
            <person name="Ram A.F."/>
            <person name="Ramon A."/>
            <person name="Rauscher S."/>
            <person name="Record E."/>
            <person name="Riano-Pachon D.M."/>
            <person name="Robert V."/>
            <person name="Roehrig J."/>
            <person name="Ruller R."/>
            <person name="Salamov A."/>
            <person name="Salih N.S."/>
            <person name="Samson R.A."/>
            <person name="Sandor E."/>
            <person name="Sanguinetti M."/>
            <person name="Schuetze T."/>
            <person name="Sepcic K."/>
            <person name="Shelest E."/>
            <person name="Sherlock G."/>
            <person name="Sophianopoulou V."/>
            <person name="Squina F.M."/>
            <person name="Sun H."/>
            <person name="Susca A."/>
            <person name="Todd R.B."/>
            <person name="Tsang A."/>
            <person name="Unkles S.E."/>
            <person name="van de Wiele N."/>
            <person name="van Rossen-Uffink D."/>
            <person name="Oliveira J.V."/>
            <person name="Vesth T.C."/>
            <person name="Visser J."/>
            <person name="Yu J.-H."/>
            <person name="Zhou M."/>
            <person name="Andersen M.R."/>
            <person name="Archer D.B."/>
            <person name="Baker S.E."/>
            <person name="Benoit I."/>
            <person name="Brakhage A.A."/>
            <person name="Braus G.H."/>
            <person name="Fischer R."/>
            <person name="Frisvad J.C."/>
            <person name="Goldman G.H."/>
            <person name="Houbraken J."/>
            <person name="Oakley B."/>
            <person name="Pocsi I."/>
            <person name="Scazzocchio C."/>
            <person name="Seiboth B."/>
            <person name="vanKuyk P.A."/>
            <person name="Wortman J."/>
            <person name="Dyer P.S."/>
            <person name="Grigoriev I.V."/>
        </authorList>
    </citation>
    <scope>NUCLEOTIDE SEQUENCE [LARGE SCALE GENOMIC DNA]</scope>
    <source>
        <strain evidence="17">CBS 516.65</strain>
    </source>
</reference>
<protein>
    <recommendedName>
        <fullName evidence="3">chitinase</fullName>
        <ecNumber evidence="3">3.2.1.14</ecNumber>
    </recommendedName>
</protein>
<evidence type="ECO:0000256" key="4">
    <source>
        <dbReference type="ARBA" id="ARBA00022669"/>
    </source>
</evidence>
<dbReference type="PROSITE" id="PS51910">
    <property type="entry name" value="GH18_2"/>
    <property type="match status" value="1"/>
</dbReference>
<dbReference type="SUPFAM" id="SSF54556">
    <property type="entry name" value="Chitinase insertion domain"/>
    <property type="match status" value="1"/>
</dbReference>
<evidence type="ECO:0000256" key="2">
    <source>
        <dbReference type="ARBA" id="ARBA00008682"/>
    </source>
</evidence>
<comment type="similarity">
    <text evidence="2">Belongs to the glycosyl hydrolase 18 family. Chitinase class V subfamily.</text>
</comment>
<dbReference type="InterPro" id="IPR036861">
    <property type="entry name" value="Endochitinase-like_sf"/>
</dbReference>
<evidence type="ECO:0000313" key="16">
    <source>
        <dbReference type="EMBL" id="OJJ86299.1"/>
    </source>
</evidence>
<evidence type="ECO:0000256" key="1">
    <source>
        <dbReference type="ARBA" id="ARBA00000822"/>
    </source>
</evidence>
<keyword evidence="5 12" id="KW-0378">Hydrolase</keyword>
<keyword evidence="17" id="KW-1185">Reference proteome</keyword>
<proteinExistence type="inferred from homology"/>
<dbReference type="EC" id="3.2.1.14" evidence="3"/>
<dbReference type="PROSITE" id="PS01095">
    <property type="entry name" value="GH18_1"/>
    <property type="match status" value="1"/>
</dbReference>
<feature type="disulfide bond" evidence="11">
    <location>
        <begin position="103"/>
        <end position="107"/>
    </location>
</feature>
<evidence type="ECO:0000256" key="7">
    <source>
        <dbReference type="ARBA" id="ARBA00023026"/>
    </source>
</evidence>
<sequence>MLSFSSSWLLLSLLVLNNVIPSALAAMGSCSSTDKCESGCCSKEGYCGFGPDFCGDDVCISGCDAIAECGEFAKVNGTECPLNVCCSEFGFCGTTEEFCGTGCQSGCDPVNEPSCGGTSSEARYIGYYEGWNTQRQCDTVTPDNINVVPWTHLYYSFAYIDKSDFTITTMNDGDEDYWTEFTALKKKKSSLKTYLSIGGWDLGGEIWSNLCRFPGTRSAFIKSVVSTMKKYDFDGIDIDWEYPAAEDRGGASRNTANLVTLLKELREEVKTTYGITVTLPSSYWYLKGFDLKGMAEYLDIFNFMSYDIHGTWDGSTKWTQSVVNPHTNLTEVSTGLDLLWRNNIDPSKVLLGLGFYGRSFGLDDPSCTSPGCAFDKDHNSTGGAAAGECTATSGILSDYEINRIIESNEPTIEYDEEAAVNWMTWNSNQWVSFDNERTLKQKADFANSRCMGGLFSWALDMGGPGSLKSPNSMDTSDTSMDGADVEGGSDGTETLFVGSGVFDSDSNQVTAIGPVNIVFPSTTLATPTTIPAQGLPTSVEVAWKTTKTVTSESITTATTTITRYIQHTTISVPPLTTNAHGFHNWNITEANATQLVGTLWPSIPLPPVTITDDPNPLKETGVSHPAITRTVHLPPWPWYTDNENPSKVTFTQGNPPGPTCTANCGQVCTEFCGGPCLNNCDDLSYSDFVDPIDNNPPSVAPCSGPDCKNGKCIGKLCVQKGCTGKDCYSGICVGGDDCKPTGCTGSDCDSGHCSGSDCQDHGCVGSDCDSSSGGCFGIGCLSWGCLGSQCSSHDFTCTGPNCRVVSCIGEDCKNGICTGKDCQSEDSDCETQEAEMCTDWISSTLVTPASTYSTETLTTACETITACNAKPTTATKTIDGDDFIEATVTIIEYEETLDADIEASIESDWSSYISSYWSAIDSTSTSTTATKTTTEGGGTDPTDSAIPNSFIIFKYHEEKDNGFDLSHSDSYAFYGAYYSYRQQITEDDVCAHTRKVTNSVGAKGSTEYPTDLGSFTLGQYTGCKYTPNGSKPGIVSCDNNELPFECIGYIHTGSGNVVDYYCGQTMSGSGTRTFRSYNKAVECLVY</sequence>
<evidence type="ECO:0000256" key="3">
    <source>
        <dbReference type="ARBA" id="ARBA00012729"/>
    </source>
</evidence>
<dbReference type="InterPro" id="IPR011583">
    <property type="entry name" value="Chitinase_II/V-like_cat"/>
</dbReference>
<evidence type="ECO:0000256" key="12">
    <source>
        <dbReference type="RuleBase" id="RU000489"/>
    </source>
</evidence>
<dbReference type="RefSeq" id="XP_022402988.1">
    <property type="nucleotide sequence ID" value="XM_022540268.1"/>
</dbReference>
<dbReference type="InterPro" id="IPR029070">
    <property type="entry name" value="Chitinase_insertion_sf"/>
</dbReference>
<evidence type="ECO:0000259" key="14">
    <source>
        <dbReference type="PROSITE" id="PS50941"/>
    </source>
</evidence>
<dbReference type="Pfam" id="PF00704">
    <property type="entry name" value="Glyco_hydro_18"/>
    <property type="match status" value="1"/>
</dbReference>
<dbReference type="InterPro" id="IPR001223">
    <property type="entry name" value="Glyco_hydro18_cat"/>
</dbReference>
<dbReference type="AlphaFoldDB" id="A0A1L9VQV9"/>
<dbReference type="InterPro" id="IPR018371">
    <property type="entry name" value="Chitin-binding_1_CS"/>
</dbReference>
<dbReference type="OrthoDB" id="73875at2759"/>
<evidence type="ECO:0000259" key="15">
    <source>
        <dbReference type="PROSITE" id="PS51910"/>
    </source>
</evidence>
<dbReference type="PANTHER" id="PTHR11177">
    <property type="entry name" value="CHITINASE"/>
    <property type="match status" value="1"/>
</dbReference>
<dbReference type="SMART" id="SM00636">
    <property type="entry name" value="Glyco_18"/>
    <property type="match status" value="1"/>
</dbReference>
<comment type="caution">
    <text evidence="11">Lacks conserved residue(s) required for the propagation of feature annotation.</text>
</comment>
<evidence type="ECO:0000256" key="10">
    <source>
        <dbReference type="ARBA" id="ARBA00023326"/>
    </source>
</evidence>
<dbReference type="InterPro" id="IPR001579">
    <property type="entry name" value="Glyco_hydro_18_chit_AS"/>
</dbReference>
<dbReference type="Gene3D" id="3.30.60.10">
    <property type="entry name" value="Endochitinase-like"/>
    <property type="match status" value="1"/>
</dbReference>
<dbReference type="InterPro" id="IPR017853">
    <property type="entry name" value="GH"/>
</dbReference>
<dbReference type="PROSITE" id="PS50941">
    <property type="entry name" value="CHIT_BIND_I_2"/>
    <property type="match status" value="1"/>
</dbReference>
<dbReference type="VEuPathDB" id="FungiDB:ASPGLDRAFT_121816"/>
<feature type="domain" description="GH18" evidence="15">
    <location>
        <begin position="122"/>
        <end position="478"/>
    </location>
</feature>
<gene>
    <name evidence="16" type="ORF">ASPGLDRAFT_121816</name>
</gene>
<dbReference type="EMBL" id="KV878892">
    <property type="protein sequence ID" value="OJJ86299.1"/>
    <property type="molecule type" value="Genomic_DNA"/>
</dbReference>
<keyword evidence="7" id="KW-0843">Virulence</keyword>
<evidence type="ECO:0000256" key="9">
    <source>
        <dbReference type="ARBA" id="ARBA00023295"/>
    </source>
</evidence>
<evidence type="ECO:0000256" key="6">
    <source>
        <dbReference type="ARBA" id="ARBA00023024"/>
    </source>
</evidence>
<dbReference type="PROSITE" id="PS00026">
    <property type="entry name" value="CHIT_BIND_I_1"/>
    <property type="match status" value="1"/>
</dbReference>
<evidence type="ECO:0000313" key="17">
    <source>
        <dbReference type="Proteomes" id="UP000184300"/>
    </source>
</evidence>
<dbReference type="SUPFAM" id="SSF57016">
    <property type="entry name" value="Plant lectins/antimicrobial peptides"/>
    <property type="match status" value="1"/>
</dbReference>
<feature type="domain" description="Chitin-binding type-1" evidence="14">
    <location>
        <begin position="66"/>
        <end position="109"/>
    </location>
</feature>
<dbReference type="Pfam" id="PF00187">
    <property type="entry name" value="Chitin_bind_1"/>
    <property type="match status" value="1"/>
</dbReference>
<keyword evidence="4 11" id="KW-0147">Chitin-binding</keyword>
<dbReference type="GO" id="GO:0008843">
    <property type="term" value="F:endochitinase activity"/>
    <property type="evidence" value="ECO:0007669"/>
    <property type="project" value="UniProtKB-EC"/>
</dbReference>
<keyword evidence="10" id="KW-0624">Polysaccharide degradation</keyword>
<feature type="disulfide bond" evidence="11">
    <location>
        <begin position="85"/>
        <end position="99"/>
    </location>
</feature>
<keyword evidence="8" id="KW-0119">Carbohydrate metabolism</keyword>
<organism evidence="16 17">
    <name type="scientific">Aspergillus glaucus CBS 516.65</name>
    <dbReference type="NCBI Taxonomy" id="1160497"/>
    <lineage>
        <taxon>Eukaryota</taxon>
        <taxon>Fungi</taxon>
        <taxon>Dikarya</taxon>
        <taxon>Ascomycota</taxon>
        <taxon>Pezizomycotina</taxon>
        <taxon>Eurotiomycetes</taxon>
        <taxon>Eurotiomycetidae</taxon>
        <taxon>Eurotiales</taxon>
        <taxon>Aspergillaceae</taxon>
        <taxon>Aspergillus</taxon>
        <taxon>Aspergillus subgen. Aspergillus</taxon>
    </lineage>
</organism>
<keyword evidence="13" id="KW-0732">Signal</keyword>
<feature type="signal peptide" evidence="13">
    <location>
        <begin position="1"/>
        <end position="25"/>
    </location>
</feature>
<keyword evidence="9 12" id="KW-0326">Glycosidase</keyword>
<keyword evidence="6" id="KW-0146">Chitin degradation</keyword>
<dbReference type="Gene3D" id="3.10.50.10">
    <property type="match status" value="1"/>
</dbReference>
<comment type="catalytic activity">
    <reaction evidence="1">
        <text>Random endo-hydrolysis of N-acetyl-beta-D-glucosaminide (1-&gt;4)-beta-linkages in chitin and chitodextrins.</text>
        <dbReference type="EC" id="3.2.1.14"/>
    </reaction>
</comment>
<dbReference type="PANTHER" id="PTHR11177:SF402">
    <property type="entry name" value="CHITINASE"/>
    <property type="match status" value="1"/>
</dbReference>
<dbReference type="InterPro" id="IPR050314">
    <property type="entry name" value="Glycosyl_Hydrlase_18"/>
</dbReference>
<accession>A0A1L9VQV9</accession>
<dbReference type="InterPro" id="IPR001002">
    <property type="entry name" value="Chitin-bd_1"/>
</dbReference>
<dbReference type="GeneID" id="34456529"/>
<feature type="disulfide bond" evidence="11">
    <location>
        <begin position="80"/>
        <end position="92"/>
    </location>
</feature>
<dbReference type="SMART" id="SM00270">
    <property type="entry name" value="ChtBD1"/>
    <property type="match status" value="2"/>
</dbReference>
<keyword evidence="11" id="KW-1015">Disulfide bond</keyword>